<dbReference type="EMBL" id="CP109965">
    <property type="protein sequence ID" value="WAJ70189.1"/>
    <property type="molecule type" value="Genomic_DNA"/>
</dbReference>
<sequence length="170" mass="20477">MPNYKRFKKAGGLYFFTVTLANRFNNDLLIRHIELLRAVVKKVKTEYPFIIHAWCVLPDHMHCVIELPEGDDNFSLRWQLIKTHFSKKLPKSEFLSEVQLKRKERGIWQKRFWEHVIRDETDYWHHINYVHFNPLKHGLVTQLKSWPYSTFHQYVQAGVYSENWCGDTGD</sequence>
<dbReference type="InterPro" id="IPR002686">
    <property type="entry name" value="Transposase_17"/>
</dbReference>
<dbReference type="Proteomes" id="UP001163726">
    <property type="component" value="Chromosome"/>
</dbReference>
<dbReference type="Gene3D" id="3.30.70.1290">
    <property type="entry name" value="Transposase IS200-like"/>
    <property type="match status" value="1"/>
</dbReference>
<accession>A0ABY7APE9</accession>
<gene>
    <name evidence="2" type="ORF">OLW01_13760</name>
</gene>
<dbReference type="NCBIfam" id="NF047646">
    <property type="entry name" value="REP_Tyr_transpos"/>
    <property type="match status" value="1"/>
</dbReference>
<dbReference type="PANTHER" id="PTHR36966">
    <property type="entry name" value="REP-ASSOCIATED TYROSINE TRANSPOSASE"/>
    <property type="match status" value="1"/>
</dbReference>
<evidence type="ECO:0000313" key="2">
    <source>
        <dbReference type="EMBL" id="WAJ70189.1"/>
    </source>
</evidence>
<keyword evidence="3" id="KW-1185">Reference proteome</keyword>
<evidence type="ECO:0000313" key="3">
    <source>
        <dbReference type="Proteomes" id="UP001163726"/>
    </source>
</evidence>
<organism evidence="2 3">
    <name type="scientific">Catenovulum adriaticum</name>
    <dbReference type="NCBI Taxonomy" id="2984846"/>
    <lineage>
        <taxon>Bacteria</taxon>
        <taxon>Pseudomonadati</taxon>
        <taxon>Pseudomonadota</taxon>
        <taxon>Gammaproteobacteria</taxon>
        <taxon>Alteromonadales</taxon>
        <taxon>Alteromonadaceae</taxon>
        <taxon>Catenovulum</taxon>
    </lineage>
</organism>
<dbReference type="InterPro" id="IPR052715">
    <property type="entry name" value="RAYT_transposase"/>
</dbReference>
<protein>
    <submittedName>
        <fullName evidence="2">Transposase</fullName>
    </submittedName>
</protein>
<dbReference type="SUPFAM" id="SSF143422">
    <property type="entry name" value="Transposase IS200-like"/>
    <property type="match status" value="1"/>
</dbReference>
<dbReference type="SMART" id="SM01321">
    <property type="entry name" value="Y1_Tnp"/>
    <property type="match status" value="1"/>
</dbReference>
<dbReference type="PANTHER" id="PTHR36966:SF1">
    <property type="entry name" value="REP-ASSOCIATED TYROSINE TRANSPOSASE"/>
    <property type="match status" value="1"/>
</dbReference>
<dbReference type="InterPro" id="IPR036515">
    <property type="entry name" value="Transposase_17_sf"/>
</dbReference>
<feature type="domain" description="Transposase IS200-like" evidence="1">
    <location>
        <begin position="9"/>
        <end position="133"/>
    </location>
</feature>
<dbReference type="Pfam" id="PF01797">
    <property type="entry name" value="Y1_Tnp"/>
    <property type="match status" value="1"/>
</dbReference>
<dbReference type="RefSeq" id="WP_268074493.1">
    <property type="nucleotide sequence ID" value="NZ_CP109965.1"/>
</dbReference>
<reference evidence="2" key="1">
    <citation type="submission" date="2022-10" db="EMBL/GenBank/DDBJ databases">
        <title>Catenovulum adriacola sp. nov. isolated in the Harbour of Susak.</title>
        <authorList>
            <person name="Schoch T."/>
            <person name="Reich S.J."/>
            <person name="Stoeferle S."/>
            <person name="Flaiz M."/>
            <person name="Kazda M."/>
            <person name="Riedel C.U."/>
            <person name="Duerre P."/>
        </authorList>
    </citation>
    <scope>NUCLEOTIDE SEQUENCE</scope>
    <source>
        <strain evidence="2">TS8</strain>
    </source>
</reference>
<name>A0ABY7APE9_9ALTE</name>
<evidence type="ECO:0000259" key="1">
    <source>
        <dbReference type="SMART" id="SM01321"/>
    </source>
</evidence>
<proteinExistence type="predicted"/>